<feature type="domain" description="Histidine kinase" evidence="5">
    <location>
        <begin position="256"/>
        <end position="473"/>
    </location>
</feature>
<keyword evidence="3" id="KW-0597">Phosphoprotein</keyword>
<feature type="transmembrane region" description="Helical" evidence="4">
    <location>
        <begin position="7"/>
        <end position="27"/>
    </location>
</feature>
<keyword evidence="4" id="KW-1133">Transmembrane helix</keyword>
<dbReference type="SMART" id="SM00388">
    <property type="entry name" value="HisKA"/>
    <property type="match status" value="1"/>
</dbReference>
<dbReference type="Gene3D" id="1.10.287.130">
    <property type="match status" value="1"/>
</dbReference>
<dbReference type="InterPro" id="IPR003594">
    <property type="entry name" value="HATPase_dom"/>
</dbReference>
<evidence type="ECO:0000313" key="6">
    <source>
        <dbReference type="EMBL" id="UPK66941.1"/>
    </source>
</evidence>
<protein>
    <recommendedName>
        <fullName evidence="2">histidine kinase</fullName>
        <ecNumber evidence="2">2.7.13.3</ecNumber>
    </recommendedName>
</protein>
<dbReference type="SUPFAM" id="SSF55874">
    <property type="entry name" value="ATPase domain of HSP90 chaperone/DNA topoisomerase II/histidine kinase"/>
    <property type="match status" value="1"/>
</dbReference>
<dbReference type="PRINTS" id="PR00344">
    <property type="entry name" value="BCTRLSENSOR"/>
</dbReference>
<dbReference type="CDD" id="cd00082">
    <property type="entry name" value="HisKA"/>
    <property type="match status" value="1"/>
</dbReference>
<feature type="transmembrane region" description="Helical" evidence="4">
    <location>
        <begin position="218"/>
        <end position="241"/>
    </location>
</feature>
<evidence type="ECO:0000259" key="5">
    <source>
        <dbReference type="PROSITE" id="PS50109"/>
    </source>
</evidence>
<dbReference type="PANTHER" id="PTHR43547">
    <property type="entry name" value="TWO-COMPONENT HISTIDINE KINASE"/>
    <property type="match status" value="1"/>
</dbReference>
<keyword evidence="4" id="KW-0472">Membrane</keyword>
<reference evidence="6 7" key="1">
    <citation type="submission" date="2022-04" db="EMBL/GenBank/DDBJ databases">
        <title>The arsenic-methylating capacity of Chitinophaga filiformis YT5 during chitin decomposition.</title>
        <authorList>
            <person name="Chen G."/>
            <person name="Liang Y."/>
        </authorList>
    </citation>
    <scope>NUCLEOTIDE SEQUENCE [LARGE SCALE GENOMIC DNA]</scope>
    <source>
        <strain evidence="6 7">YT5</strain>
    </source>
</reference>
<evidence type="ECO:0000256" key="2">
    <source>
        <dbReference type="ARBA" id="ARBA00012438"/>
    </source>
</evidence>
<evidence type="ECO:0000256" key="1">
    <source>
        <dbReference type="ARBA" id="ARBA00000085"/>
    </source>
</evidence>
<dbReference type="CDD" id="cd00075">
    <property type="entry name" value="HATPase"/>
    <property type="match status" value="1"/>
</dbReference>
<dbReference type="GO" id="GO:0016301">
    <property type="term" value="F:kinase activity"/>
    <property type="evidence" value="ECO:0007669"/>
    <property type="project" value="UniProtKB-KW"/>
</dbReference>
<keyword evidence="6" id="KW-0808">Transferase</keyword>
<dbReference type="Pfam" id="PF02518">
    <property type="entry name" value="HATPase_c"/>
    <property type="match status" value="1"/>
</dbReference>
<dbReference type="EMBL" id="CP095855">
    <property type="protein sequence ID" value="UPK66941.1"/>
    <property type="molecule type" value="Genomic_DNA"/>
</dbReference>
<evidence type="ECO:0000313" key="7">
    <source>
        <dbReference type="Proteomes" id="UP000830198"/>
    </source>
</evidence>
<organism evidence="6 7">
    <name type="scientific">Chitinophaga filiformis</name>
    <name type="common">Myxococcus filiformis</name>
    <name type="synonym">Flexibacter filiformis</name>
    <dbReference type="NCBI Taxonomy" id="104663"/>
    <lineage>
        <taxon>Bacteria</taxon>
        <taxon>Pseudomonadati</taxon>
        <taxon>Bacteroidota</taxon>
        <taxon>Chitinophagia</taxon>
        <taxon>Chitinophagales</taxon>
        <taxon>Chitinophagaceae</taxon>
        <taxon>Chitinophaga</taxon>
    </lineage>
</organism>
<accession>A0ABY4HWM2</accession>
<dbReference type="InterPro" id="IPR004358">
    <property type="entry name" value="Sig_transdc_His_kin-like_C"/>
</dbReference>
<dbReference type="InterPro" id="IPR036097">
    <property type="entry name" value="HisK_dim/P_sf"/>
</dbReference>
<dbReference type="EC" id="2.7.13.3" evidence="2"/>
<dbReference type="InterPro" id="IPR036890">
    <property type="entry name" value="HATPase_C_sf"/>
</dbReference>
<evidence type="ECO:0000256" key="3">
    <source>
        <dbReference type="ARBA" id="ARBA00022553"/>
    </source>
</evidence>
<name>A0ABY4HWM2_CHIFI</name>
<dbReference type="Proteomes" id="UP000830198">
    <property type="component" value="Chromosome"/>
</dbReference>
<dbReference type="Gene3D" id="3.30.565.10">
    <property type="entry name" value="Histidine kinase-like ATPase, C-terminal domain"/>
    <property type="match status" value="1"/>
</dbReference>
<evidence type="ECO:0000256" key="4">
    <source>
        <dbReference type="SAM" id="Phobius"/>
    </source>
</evidence>
<comment type="catalytic activity">
    <reaction evidence="1">
        <text>ATP + protein L-histidine = ADP + protein N-phospho-L-histidine.</text>
        <dbReference type="EC" id="2.7.13.3"/>
    </reaction>
</comment>
<dbReference type="PANTHER" id="PTHR43547:SF2">
    <property type="entry name" value="HYBRID SIGNAL TRANSDUCTION HISTIDINE KINASE C"/>
    <property type="match status" value="1"/>
</dbReference>
<dbReference type="InterPro" id="IPR003661">
    <property type="entry name" value="HisK_dim/P_dom"/>
</dbReference>
<dbReference type="InterPro" id="IPR005467">
    <property type="entry name" value="His_kinase_dom"/>
</dbReference>
<keyword evidence="7" id="KW-1185">Reference proteome</keyword>
<proteinExistence type="predicted"/>
<dbReference type="SUPFAM" id="SSF47384">
    <property type="entry name" value="Homodimeric domain of signal transducing histidine kinase"/>
    <property type="match status" value="1"/>
</dbReference>
<keyword evidence="4" id="KW-0812">Transmembrane</keyword>
<dbReference type="PROSITE" id="PS50109">
    <property type="entry name" value="HIS_KIN"/>
    <property type="match status" value="1"/>
</dbReference>
<dbReference type="RefSeq" id="WP_247809138.1">
    <property type="nucleotide sequence ID" value="NZ_CP095855.1"/>
</dbReference>
<keyword evidence="6" id="KW-0418">Kinase</keyword>
<gene>
    <name evidence="6" type="ORF">MYF79_18540</name>
</gene>
<dbReference type="SMART" id="SM00387">
    <property type="entry name" value="HATPase_c"/>
    <property type="match status" value="1"/>
</dbReference>
<sequence length="480" mass="54541">MGKVRKRIWWIAIPALLAVLLFQLYWLRQTYQSQQEAFVATATEAFLNVYDNAIIVTAKIKSGGKHKDKKYTIQAMIDVDKSSKEEQEAPGPRAFISYDSTTERSKSGIPEDIHLDTSIANTNMSFDTMSPLAHFVSTVFSSFTDVIPDVDTLNKYYRRELDKKHITLPFRILIGKEIDTTVSRPTLMIYPGMNNPKKTIGVQFGGLNTHLLRKMGSAIILSIFIAFLIIGCIWTLWRIIVRQEKLESMKREFISHVTHELKTPVSILKATNEALLTFRGINDPDKTVRYLRHSKVELDKLQDLIDKIMQVTREEQEQQPLSAVPADLKVLVNDAVIRFSHLPGVSIRQQYDIQSGYFQTDITAFNTILSNLLDNAVKYNDKPQKEILVSVREHTGYYSFTVKDNGNGIEKQHLPFLFDKFYRVVQGDRHDTKGYGLGLSHVKALLHQLYGSISVSSVPGNGTTFIFQLPKHEKDQAATG</sequence>
<dbReference type="Pfam" id="PF00512">
    <property type="entry name" value="HisKA"/>
    <property type="match status" value="1"/>
</dbReference>